<dbReference type="AlphaFoldDB" id="A0A5C6UB23"/>
<dbReference type="EMBL" id="VOQR01000001">
    <property type="protein sequence ID" value="TXC69949.1"/>
    <property type="molecule type" value="Genomic_DNA"/>
</dbReference>
<dbReference type="RefSeq" id="WP_139227054.1">
    <property type="nucleotide sequence ID" value="NZ_VOQR01000001.1"/>
</dbReference>
<organism evidence="1 2">
    <name type="scientific">Sphingomonas ginsenosidivorax</name>
    <dbReference type="NCBI Taxonomy" id="862135"/>
    <lineage>
        <taxon>Bacteria</taxon>
        <taxon>Pseudomonadati</taxon>
        <taxon>Pseudomonadota</taxon>
        <taxon>Alphaproteobacteria</taxon>
        <taxon>Sphingomonadales</taxon>
        <taxon>Sphingomonadaceae</taxon>
        <taxon>Sphingomonas</taxon>
    </lineage>
</organism>
<dbReference type="OrthoDB" id="7571811at2"/>
<sequence length="76" mass="8118">MTARNQTESAIYRVKLTPLPMVIDADDQPVPNSHVVEINFPGDAIETALGKVNTIVGPGLAKIIVNDTTFRGVALC</sequence>
<accession>A0A5C6UB23</accession>
<comment type="caution">
    <text evidence="1">The sequence shown here is derived from an EMBL/GenBank/DDBJ whole genome shotgun (WGS) entry which is preliminary data.</text>
</comment>
<dbReference type="Proteomes" id="UP000321250">
    <property type="component" value="Unassembled WGS sequence"/>
</dbReference>
<proteinExistence type="predicted"/>
<gene>
    <name evidence="1" type="ORF">FSB78_02515</name>
</gene>
<keyword evidence="2" id="KW-1185">Reference proteome</keyword>
<evidence type="ECO:0000313" key="2">
    <source>
        <dbReference type="Proteomes" id="UP000321250"/>
    </source>
</evidence>
<evidence type="ECO:0000313" key="1">
    <source>
        <dbReference type="EMBL" id="TXC69949.1"/>
    </source>
</evidence>
<protein>
    <submittedName>
        <fullName evidence="1">Uncharacterized protein</fullName>
    </submittedName>
</protein>
<name>A0A5C6UB23_9SPHN</name>
<reference evidence="1 2" key="1">
    <citation type="journal article" date="2013" name="Antonie Van Leeuwenhoek">
        <title>Sphingomonas ginsenosidivorax sp. nov., with the ability to transform ginsenosides.</title>
        <authorList>
            <person name="Jin X.F."/>
            <person name="Kim J.K."/>
            <person name="Liu Q.M."/>
            <person name="Kang M.S."/>
            <person name="He D."/>
            <person name="Jin F.X."/>
            <person name="Kim S.C."/>
            <person name="Im W.T."/>
        </authorList>
    </citation>
    <scope>NUCLEOTIDE SEQUENCE [LARGE SCALE GENOMIC DNA]</scope>
    <source>
        <strain evidence="1 2">KHI67</strain>
    </source>
</reference>